<name>A0A6J4TY72_9BACT</name>
<reference evidence="2" key="1">
    <citation type="submission" date="2020-02" db="EMBL/GenBank/DDBJ databases">
        <authorList>
            <person name="Meier V. D."/>
        </authorList>
    </citation>
    <scope>NUCLEOTIDE SEQUENCE</scope>
    <source>
        <strain evidence="2">AVDCRST_MAG59</strain>
    </source>
</reference>
<organism evidence="2">
    <name type="scientific">uncultured Thermomicrobiales bacterium</name>
    <dbReference type="NCBI Taxonomy" id="1645740"/>
    <lineage>
        <taxon>Bacteria</taxon>
        <taxon>Pseudomonadati</taxon>
        <taxon>Thermomicrobiota</taxon>
        <taxon>Thermomicrobia</taxon>
        <taxon>Thermomicrobiales</taxon>
        <taxon>environmental samples</taxon>
    </lineage>
</organism>
<accession>A0A6J4TY72</accession>
<gene>
    <name evidence="2" type="ORF">AVDCRST_MAG59-88</name>
</gene>
<feature type="region of interest" description="Disordered" evidence="1">
    <location>
        <begin position="1"/>
        <end position="30"/>
    </location>
</feature>
<proteinExistence type="predicted"/>
<protein>
    <submittedName>
        <fullName evidence="2">Uncharacterized protein</fullName>
    </submittedName>
</protein>
<dbReference type="EMBL" id="CADCWF010000005">
    <property type="protein sequence ID" value="CAA9533891.1"/>
    <property type="molecule type" value="Genomic_DNA"/>
</dbReference>
<feature type="compositionally biased region" description="Polar residues" evidence="1">
    <location>
        <begin position="1"/>
        <end position="10"/>
    </location>
</feature>
<evidence type="ECO:0000313" key="2">
    <source>
        <dbReference type="EMBL" id="CAA9533891.1"/>
    </source>
</evidence>
<evidence type="ECO:0000256" key="1">
    <source>
        <dbReference type="SAM" id="MobiDB-lite"/>
    </source>
</evidence>
<feature type="compositionally biased region" description="Low complexity" evidence="1">
    <location>
        <begin position="19"/>
        <end position="30"/>
    </location>
</feature>
<dbReference type="AlphaFoldDB" id="A0A6J4TY72"/>
<sequence>MVTPSSQGSRIVTGWNECSKGGPSGWSTSSPSRWLLSSVLAAAEAPRIGYRGLAADGLGDGTGTGHP</sequence>